<evidence type="ECO:0000256" key="2">
    <source>
        <dbReference type="ARBA" id="ARBA00022448"/>
    </source>
</evidence>
<dbReference type="PANTHER" id="PTHR43820">
    <property type="entry name" value="HIGH-AFFINITY BRANCHED-CHAIN AMINO ACID TRANSPORT ATP-BINDING PROTEIN LIVF"/>
    <property type="match status" value="1"/>
</dbReference>
<comment type="caution">
    <text evidence="8">The sequence shown here is derived from an EMBL/GenBank/DDBJ whole genome shotgun (WGS) entry which is preliminary data.</text>
</comment>
<dbReference type="GO" id="GO:0005524">
    <property type="term" value="F:ATP binding"/>
    <property type="evidence" value="ECO:0007669"/>
    <property type="project" value="UniProtKB-KW"/>
</dbReference>
<dbReference type="PANTHER" id="PTHR43820:SF4">
    <property type="entry name" value="HIGH-AFFINITY BRANCHED-CHAIN AMINO ACID TRANSPORT ATP-BINDING PROTEIN LIVF"/>
    <property type="match status" value="1"/>
</dbReference>
<evidence type="ECO:0000313" key="8">
    <source>
        <dbReference type="EMBL" id="OZI50922.1"/>
    </source>
</evidence>
<dbReference type="PROSITE" id="PS50893">
    <property type="entry name" value="ABC_TRANSPORTER_2"/>
    <property type="match status" value="1"/>
</dbReference>
<evidence type="ECO:0000256" key="6">
    <source>
        <dbReference type="ARBA" id="ARBA00022970"/>
    </source>
</evidence>
<dbReference type="Gene3D" id="3.40.50.300">
    <property type="entry name" value="P-loop containing nucleotide triphosphate hydrolases"/>
    <property type="match status" value="1"/>
</dbReference>
<comment type="similarity">
    <text evidence="1">Belongs to the ABC transporter superfamily.</text>
</comment>
<keyword evidence="5 8" id="KW-0067">ATP-binding</keyword>
<dbReference type="InterPro" id="IPR052156">
    <property type="entry name" value="BCAA_Transport_ATP-bd_LivF"/>
</dbReference>
<keyword evidence="2" id="KW-0813">Transport</keyword>
<dbReference type="InterPro" id="IPR017871">
    <property type="entry name" value="ABC_transporter-like_CS"/>
</dbReference>
<dbReference type="GO" id="GO:0015807">
    <property type="term" value="P:L-amino acid transport"/>
    <property type="evidence" value="ECO:0007669"/>
    <property type="project" value="TreeGrafter"/>
</dbReference>
<evidence type="ECO:0000313" key="9">
    <source>
        <dbReference type="Proteomes" id="UP000216885"/>
    </source>
</evidence>
<dbReference type="InterPro" id="IPR003593">
    <property type="entry name" value="AAA+_ATPase"/>
</dbReference>
<keyword evidence="6" id="KW-0029">Amino-acid transport</keyword>
<name>A0A261TP04_9BORD</name>
<dbReference type="Pfam" id="PF00005">
    <property type="entry name" value="ABC_tran"/>
    <property type="match status" value="1"/>
</dbReference>
<evidence type="ECO:0000256" key="3">
    <source>
        <dbReference type="ARBA" id="ARBA00022475"/>
    </source>
</evidence>
<dbReference type="AlphaFoldDB" id="A0A261TP04"/>
<keyword evidence="3" id="KW-1003">Cell membrane</keyword>
<evidence type="ECO:0000256" key="1">
    <source>
        <dbReference type="ARBA" id="ARBA00005417"/>
    </source>
</evidence>
<keyword evidence="9" id="KW-1185">Reference proteome</keyword>
<dbReference type="GO" id="GO:0015658">
    <property type="term" value="F:branched-chain amino acid transmembrane transporter activity"/>
    <property type="evidence" value="ECO:0007669"/>
    <property type="project" value="TreeGrafter"/>
</dbReference>
<organism evidence="8 9">
    <name type="scientific">Bordetella genomosp. 4</name>
    <dbReference type="NCBI Taxonomy" id="463044"/>
    <lineage>
        <taxon>Bacteria</taxon>
        <taxon>Pseudomonadati</taxon>
        <taxon>Pseudomonadota</taxon>
        <taxon>Betaproteobacteria</taxon>
        <taxon>Burkholderiales</taxon>
        <taxon>Alcaligenaceae</taxon>
        <taxon>Bordetella</taxon>
    </lineage>
</organism>
<keyword evidence="4" id="KW-0547">Nucleotide-binding</keyword>
<evidence type="ECO:0000259" key="7">
    <source>
        <dbReference type="PROSITE" id="PS50893"/>
    </source>
</evidence>
<reference evidence="8 9" key="1">
    <citation type="submission" date="2017-05" db="EMBL/GenBank/DDBJ databases">
        <title>Complete and WGS of Bordetella genogroups.</title>
        <authorList>
            <person name="Spilker T."/>
            <person name="LiPuma J."/>
        </authorList>
    </citation>
    <scope>NUCLEOTIDE SEQUENCE [LARGE SCALE GENOMIC DNA]</scope>
    <source>
        <strain evidence="8 9">AU9919</strain>
    </source>
</reference>
<dbReference type="CDD" id="cd03224">
    <property type="entry name" value="ABC_TM1139_LivF_branched"/>
    <property type="match status" value="1"/>
</dbReference>
<feature type="domain" description="ABC transporter" evidence="7">
    <location>
        <begin position="2"/>
        <end position="230"/>
    </location>
</feature>
<dbReference type="InterPro" id="IPR027417">
    <property type="entry name" value="P-loop_NTPase"/>
</dbReference>
<dbReference type="EMBL" id="NEVQ01000022">
    <property type="protein sequence ID" value="OZI50922.1"/>
    <property type="molecule type" value="Genomic_DNA"/>
</dbReference>
<dbReference type="SMART" id="SM00382">
    <property type="entry name" value="AAA"/>
    <property type="match status" value="1"/>
</dbReference>
<dbReference type="OrthoDB" id="8895601at2"/>
<dbReference type="PROSITE" id="PS00211">
    <property type="entry name" value="ABC_TRANSPORTER_1"/>
    <property type="match status" value="1"/>
</dbReference>
<dbReference type="RefSeq" id="WP_094823648.1">
    <property type="nucleotide sequence ID" value="NZ_NEVO01000016.1"/>
</dbReference>
<protein>
    <submittedName>
        <fullName evidence="8">ABC transporter ATP-binding protein</fullName>
    </submittedName>
</protein>
<evidence type="ECO:0000256" key="5">
    <source>
        <dbReference type="ARBA" id="ARBA00022840"/>
    </source>
</evidence>
<dbReference type="SUPFAM" id="SSF52540">
    <property type="entry name" value="P-loop containing nucleoside triphosphate hydrolases"/>
    <property type="match status" value="1"/>
</dbReference>
<keyword evidence="3" id="KW-0472">Membrane</keyword>
<gene>
    <name evidence="8" type="ORF">CAL20_24215</name>
</gene>
<evidence type="ECO:0000256" key="4">
    <source>
        <dbReference type="ARBA" id="ARBA00022741"/>
    </source>
</evidence>
<proteinExistence type="inferred from homology"/>
<dbReference type="InterPro" id="IPR003439">
    <property type="entry name" value="ABC_transporter-like_ATP-bd"/>
</dbReference>
<sequence length="231" mass="25435">MLELKNLNVHYGKLHVLHDLSIQVPEGQRVGIFGHNGAGKTTLLRACMGDLEHMQGNVQYRGNAIRANEVHVNVNYGMAFVPQGHNVFRDLQVQQNLKIAGMRHEPAARKQAFDEVVALFPLLAERSDQIAGSLSGGQQQMLALGMALMTQPSILLLDEPTIGLAPVIVRDVLASVSEINRSRKTTIVIVEQNVQATLQNVDRAIVIKSGRIIYDGKSADLLSQESLWDLF</sequence>
<dbReference type="Proteomes" id="UP000216885">
    <property type="component" value="Unassembled WGS sequence"/>
</dbReference>
<accession>A0A261TP04</accession>
<dbReference type="GO" id="GO:0016887">
    <property type="term" value="F:ATP hydrolysis activity"/>
    <property type="evidence" value="ECO:0007669"/>
    <property type="project" value="InterPro"/>
</dbReference>